<feature type="transmembrane region" description="Helical" evidence="1">
    <location>
        <begin position="119"/>
        <end position="138"/>
    </location>
</feature>
<dbReference type="Proteomes" id="UP001465153">
    <property type="component" value="Unassembled WGS sequence"/>
</dbReference>
<feature type="transmembrane region" description="Helical" evidence="1">
    <location>
        <begin position="95"/>
        <end position="113"/>
    </location>
</feature>
<evidence type="ECO:0000313" key="2">
    <source>
        <dbReference type="EMBL" id="GAA6169320.1"/>
    </source>
</evidence>
<evidence type="ECO:0000313" key="3">
    <source>
        <dbReference type="Proteomes" id="UP001465153"/>
    </source>
</evidence>
<proteinExistence type="predicted"/>
<accession>A0ABQ0ACH6</accession>
<feature type="transmembrane region" description="Helical" evidence="1">
    <location>
        <begin position="20"/>
        <end position="43"/>
    </location>
</feature>
<dbReference type="InterPro" id="IPR010266">
    <property type="entry name" value="NnrS"/>
</dbReference>
<keyword evidence="3" id="KW-1185">Reference proteome</keyword>
<sequence length="399" mass="44425">MTTSTTTDTKTFTDNPVWDLAFRPFFLLASISSIISLAIWIAMLNGVVVRVEFSGLPINLWHAHEMTFGFGGAVAIGFLLTAVQTWTGNRSAHGSHLMLLTVFWIAARIAFLIMPENWVWISIALQIAWWYLAIITLAKLILSTNNKRNYVILPLISAIATVNFFVLWFAANHKVPLATQFSHATVLLFCVLISVIGGRVIPFFTQRKIESITIQKTPILDKAIPLLTLVNIGVFLSPMSKTQVAVPAVLLITVGLLHLVRLFFWQPLKTVKIPLLWSLHLSYTFLGLGLITLGVSYISDSIRFNDALHLITIGTIGAMILSMMSRVSLGHTGRPMTVNFTMTLAFVLIFASAIVRFLLPIFNELITSWNLSAGLWILAFTLFLVKYTTVLIHPKLSTN</sequence>
<feature type="transmembrane region" description="Helical" evidence="1">
    <location>
        <begin position="63"/>
        <end position="83"/>
    </location>
</feature>
<keyword evidence="1" id="KW-1133">Transmembrane helix</keyword>
<dbReference type="EMBL" id="BAABWN010000011">
    <property type="protein sequence ID" value="GAA6169320.1"/>
    <property type="molecule type" value="Genomic_DNA"/>
</dbReference>
<dbReference type="Pfam" id="PF05940">
    <property type="entry name" value="NnrS"/>
    <property type="match status" value="1"/>
</dbReference>
<keyword evidence="1" id="KW-0472">Membrane</keyword>
<protein>
    <submittedName>
        <fullName evidence="2">NnrS family protein</fullName>
    </submittedName>
</protein>
<feature type="transmembrane region" description="Helical" evidence="1">
    <location>
        <begin position="276"/>
        <end position="295"/>
    </location>
</feature>
<feature type="transmembrane region" description="Helical" evidence="1">
    <location>
        <begin position="365"/>
        <end position="385"/>
    </location>
</feature>
<feature type="transmembrane region" description="Helical" evidence="1">
    <location>
        <begin position="150"/>
        <end position="171"/>
    </location>
</feature>
<feature type="transmembrane region" description="Helical" evidence="1">
    <location>
        <begin position="244"/>
        <end position="264"/>
    </location>
</feature>
<feature type="transmembrane region" description="Helical" evidence="1">
    <location>
        <begin position="336"/>
        <end position="359"/>
    </location>
</feature>
<keyword evidence="1" id="KW-0812">Transmembrane</keyword>
<reference evidence="2 3" key="1">
    <citation type="submission" date="2024-04" db="EMBL/GenBank/DDBJ databases">
        <title>Draft genome sequence of Sessilibacter corallicola NBRC 116591.</title>
        <authorList>
            <person name="Miyakawa T."/>
            <person name="Kusuya Y."/>
            <person name="Miura T."/>
        </authorList>
    </citation>
    <scope>NUCLEOTIDE SEQUENCE [LARGE SCALE GENOMIC DNA]</scope>
    <source>
        <strain evidence="2 3">KU-00831-HH</strain>
    </source>
</reference>
<dbReference type="RefSeq" id="WP_353303864.1">
    <property type="nucleotide sequence ID" value="NZ_BAABWN010000011.1"/>
</dbReference>
<comment type="caution">
    <text evidence="2">The sequence shown here is derived from an EMBL/GenBank/DDBJ whole genome shotgun (WGS) entry which is preliminary data.</text>
</comment>
<name>A0ABQ0ACH6_9GAMM</name>
<gene>
    <name evidence="2" type="ORF">NBRC116591_31310</name>
</gene>
<feature type="transmembrane region" description="Helical" evidence="1">
    <location>
        <begin position="219"/>
        <end position="238"/>
    </location>
</feature>
<feature type="transmembrane region" description="Helical" evidence="1">
    <location>
        <begin position="177"/>
        <end position="198"/>
    </location>
</feature>
<evidence type="ECO:0000256" key="1">
    <source>
        <dbReference type="SAM" id="Phobius"/>
    </source>
</evidence>
<organism evidence="2 3">
    <name type="scientific">Sessilibacter corallicola</name>
    <dbReference type="NCBI Taxonomy" id="2904075"/>
    <lineage>
        <taxon>Bacteria</taxon>
        <taxon>Pseudomonadati</taxon>
        <taxon>Pseudomonadota</taxon>
        <taxon>Gammaproteobacteria</taxon>
        <taxon>Cellvibrionales</taxon>
        <taxon>Cellvibrionaceae</taxon>
        <taxon>Sessilibacter</taxon>
    </lineage>
</organism>
<feature type="transmembrane region" description="Helical" evidence="1">
    <location>
        <begin position="307"/>
        <end position="324"/>
    </location>
</feature>